<dbReference type="KEGG" id="amus:LMH87_004328"/>
<dbReference type="GeneID" id="80891487"/>
<name>A0A9W8Q552_AKAMU</name>
<evidence type="ECO:0000313" key="3">
    <source>
        <dbReference type="Proteomes" id="UP001144673"/>
    </source>
</evidence>
<feature type="transmembrane region" description="Helical" evidence="1">
    <location>
        <begin position="180"/>
        <end position="203"/>
    </location>
</feature>
<keyword evidence="1" id="KW-0812">Transmembrane</keyword>
<evidence type="ECO:0000256" key="1">
    <source>
        <dbReference type="SAM" id="Phobius"/>
    </source>
</evidence>
<keyword evidence="3" id="KW-1185">Reference proteome</keyword>
<keyword evidence="1" id="KW-1133">Transmembrane helix</keyword>
<feature type="transmembrane region" description="Helical" evidence="1">
    <location>
        <begin position="319"/>
        <end position="343"/>
    </location>
</feature>
<reference evidence="2" key="1">
    <citation type="journal article" date="2023" name="Access Microbiol">
        <title>De-novo genome assembly for Akanthomyces muscarius, a biocontrol agent of insect agricultural pests.</title>
        <authorList>
            <person name="Erdos Z."/>
            <person name="Studholme D.J."/>
            <person name="Raymond B."/>
            <person name="Sharma M."/>
        </authorList>
    </citation>
    <scope>NUCLEOTIDE SEQUENCE</scope>
    <source>
        <strain evidence="2">Ve6</strain>
    </source>
</reference>
<dbReference type="AlphaFoldDB" id="A0A9W8Q552"/>
<sequence length="409" mass="45063">MQRNCSDPKSIFGDFDTLHACYDEFGGNPSNSTFARLVSACVNDYCNSPFPWIGGCAAWQGPTGRNFAVRETAFFLSRFTYFDSPAACEGVVGDPSSDIAGPGVYTSYMIQMAFVLFLWFLIQVSSAIIKISRHLRLPERPVLRAWRHRFPTGSRLLHRIFHRHHAVLKHTLIEFHEAQCFFLIAAQLAILIAQGDAAVLGSYTLRSALQNMTTSYLVSTIGILPVVIAMWSLQMAHEFCACTMLLSVTTVALSEASMYKSKGLSVRGQMATVDYRGWPASCGGHAPPLIYCGLATEGTGPIAFPSAFLKASNPICLTIFGVTVLLWPFADCALFTAVVWLLLPFGFRSYANTAIGCAWALTHSRRCGYRVHTGSSTQQTTPIAARWFQLLQMGPRRVVVKPSADIMQK</sequence>
<organism evidence="2 3">
    <name type="scientific">Akanthomyces muscarius</name>
    <name type="common">Entomopathogenic fungus</name>
    <name type="synonym">Lecanicillium muscarium</name>
    <dbReference type="NCBI Taxonomy" id="2231603"/>
    <lineage>
        <taxon>Eukaryota</taxon>
        <taxon>Fungi</taxon>
        <taxon>Dikarya</taxon>
        <taxon>Ascomycota</taxon>
        <taxon>Pezizomycotina</taxon>
        <taxon>Sordariomycetes</taxon>
        <taxon>Hypocreomycetidae</taxon>
        <taxon>Hypocreales</taxon>
        <taxon>Cordycipitaceae</taxon>
        <taxon>Akanthomyces</taxon>
    </lineage>
</organism>
<dbReference type="Proteomes" id="UP001144673">
    <property type="component" value="Chromosome 2"/>
</dbReference>
<keyword evidence="1" id="KW-0472">Membrane</keyword>
<gene>
    <name evidence="2" type="ORF">LMH87_004328</name>
</gene>
<proteinExistence type="predicted"/>
<accession>A0A9W8Q552</accession>
<feature type="transmembrane region" description="Helical" evidence="1">
    <location>
        <begin position="215"/>
        <end position="233"/>
    </location>
</feature>
<comment type="caution">
    <text evidence="2">The sequence shown here is derived from an EMBL/GenBank/DDBJ whole genome shotgun (WGS) entry which is preliminary data.</text>
</comment>
<protein>
    <submittedName>
        <fullName evidence="2">Uncharacterized protein</fullName>
    </submittedName>
</protein>
<dbReference type="RefSeq" id="XP_056049149.1">
    <property type="nucleotide sequence ID" value="XM_056195529.1"/>
</dbReference>
<dbReference type="EMBL" id="JAJHUN010000011">
    <property type="protein sequence ID" value="KAJ4145479.1"/>
    <property type="molecule type" value="Genomic_DNA"/>
</dbReference>
<evidence type="ECO:0000313" key="2">
    <source>
        <dbReference type="EMBL" id="KAJ4145479.1"/>
    </source>
</evidence>
<feature type="transmembrane region" description="Helical" evidence="1">
    <location>
        <begin position="108"/>
        <end position="129"/>
    </location>
</feature>